<keyword evidence="9" id="KW-1185">Reference proteome</keyword>
<dbReference type="InterPro" id="IPR050491">
    <property type="entry name" value="AmpC-like"/>
</dbReference>
<dbReference type="PANTHER" id="PTHR46825">
    <property type="entry name" value="D-ALANYL-D-ALANINE-CARBOXYPEPTIDASE/ENDOPEPTIDASE AMPH"/>
    <property type="match status" value="1"/>
</dbReference>
<sequence length="417" mass="45175">MWALAPSLVQAGALSSQQLEAAVIDAIQPVVEKHRIPGMALALTIEGEPYFFNLGETALEGGEPVTEHTLFEIGSVSKTFTATLAAYAQVKGALDFNAPVSTYLPALRGSAMGDVSVLNLATHTAGHFPLQLPAELRSEDELLAYFRNWQPQYTPGSKRTYANPGSGLLGVLAARSLNQPFAQAMQDAVFRGLGLGHTFIEVPEENMVGYAEGHNREHQPVRVTIGLLGEEAYGVRSSAADLTRYLAAQMELIRVAPEIQQALRITRQGYFRTDYYVQDMVWEQYALPLNKAHLLAGNSRVMLRHDHPVTAISPPLPLQRNVLINKTGSTGGFSTYVAFIPEKKFGFVLLANKYFPNDERVAMLYGILQAILPEVIATPEAGAKDISGGVSGLVSDVVATHSQPAHGVSLTEKNPRG</sequence>
<evidence type="ECO:0000256" key="6">
    <source>
        <dbReference type="RuleBase" id="RU361140"/>
    </source>
</evidence>
<dbReference type="PROSITE" id="PS00336">
    <property type="entry name" value="BETA_LACTAMASE_C"/>
    <property type="match status" value="1"/>
</dbReference>
<evidence type="ECO:0000256" key="1">
    <source>
        <dbReference type="ARBA" id="ARBA00001526"/>
    </source>
</evidence>
<dbReference type="InterPro" id="IPR001586">
    <property type="entry name" value="Beta-lactam_class-C_AS"/>
</dbReference>
<evidence type="ECO:0000256" key="2">
    <source>
        <dbReference type="ARBA" id="ARBA00007840"/>
    </source>
</evidence>
<organism evidence="8 9">
    <name type="scientific">Microbulbifer salipaludis</name>
    <dbReference type="NCBI Taxonomy" id="187980"/>
    <lineage>
        <taxon>Bacteria</taxon>
        <taxon>Pseudomonadati</taxon>
        <taxon>Pseudomonadota</taxon>
        <taxon>Gammaproteobacteria</taxon>
        <taxon>Cellvibrionales</taxon>
        <taxon>Microbulbiferaceae</taxon>
        <taxon>Microbulbifer</taxon>
    </lineage>
</organism>
<dbReference type="EMBL" id="JAEKJR010000001">
    <property type="protein sequence ID" value="MBN8429994.1"/>
    <property type="molecule type" value="Genomic_DNA"/>
</dbReference>
<evidence type="ECO:0000256" key="5">
    <source>
        <dbReference type="ARBA" id="ARBA00023251"/>
    </source>
</evidence>
<protein>
    <recommendedName>
        <fullName evidence="3 6">Beta-lactamase</fullName>
        <ecNumber evidence="3 6">3.5.2.6</ecNumber>
    </recommendedName>
</protein>
<dbReference type="PANTHER" id="PTHR46825:SF8">
    <property type="entry name" value="BETA-LACTAMASE-RELATED"/>
    <property type="match status" value="1"/>
</dbReference>
<dbReference type="EC" id="3.5.2.6" evidence="3 6"/>
<comment type="similarity">
    <text evidence="2 6">Belongs to the class-C beta-lactamase family.</text>
</comment>
<evidence type="ECO:0000259" key="7">
    <source>
        <dbReference type="Pfam" id="PF00144"/>
    </source>
</evidence>
<dbReference type="Gene3D" id="3.40.710.10">
    <property type="entry name" value="DD-peptidase/beta-lactamase superfamily"/>
    <property type="match status" value="1"/>
</dbReference>
<evidence type="ECO:0000313" key="9">
    <source>
        <dbReference type="Proteomes" id="UP000664293"/>
    </source>
</evidence>
<evidence type="ECO:0000256" key="3">
    <source>
        <dbReference type="ARBA" id="ARBA00012865"/>
    </source>
</evidence>
<proteinExistence type="inferred from homology"/>
<feature type="domain" description="Beta-lactamase-related" evidence="7">
    <location>
        <begin position="25"/>
        <end position="370"/>
    </location>
</feature>
<keyword evidence="5 6" id="KW-0046">Antibiotic resistance</keyword>
<dbReference type="SUPFAM" id="SSF56601">
    <property type="entry name" value="beta-lactamase/transpeptidase-like"/>
    <property type="match status" value="1"/>
</dbReference>
<gene>
    <name evidence="8" type="ORF">JF535_03915</name>
</gene>
<evidence type="ECO:0000313" key="8">
    <source>
        <dbReference type="EMBL" id="MBN8429994.1"/>
    </source>
</evidence>
<evidence type="ECO:0000256" key="4">
    <source>
        <dbReference type="ARBA" id="ARBA00022801"/>
    </source>
</evidence>
<dbReference type="InterPro" id="IPR058136">
    <property type="entry name" value="AmpC"/>
</dbReference>
<comment type="catalytic activity">
    <reaction evidence="1 6">
        <text>a beta-lactam + H2O = a substituted beta-amino acid</text>
        <dbReference type="Rhea" id="RHEA:20401"/>
        <dbReference type="ChEBI" id="CHEBI:15377"/>
        <dbReference type="ChEBI" id="CHEBI:35627"/>
        <dbReference type="ChEBI" id="CHEBI:140347"/>
        <dbReference type="EC" id="3.5.2.6"/>
    </reaction>
</comment>
<dbReference type="Pfam" id="PF00144">
    <property type="entry name" value="Beta-lactamase"/>
    <property type="match status" value="1"/>
</dbReference>
<dbReference type="InterPro" id="IPR012338">
    <property type="entry name" value="Beta-lactam/transpept-like"/>
</dbReference>
<accession>A0ABS3E3X5</accession>
<dbReference type="InterPro" id="IPR001466">
    <property type="entry name" value="Beta-lactam-related"/>
</dbReference>
<dbReference type="Proteomes" id="UP000664293">
    <property type="component" value="Unassembled WGS sequence"/>
</dbReference>
<name>A0ABS3E3X5_9GAMM</name>
<dbReference type="NCBIfam" id="NF033085">
    <property type="entry name" value="bla_class_C"/>
    <property type="match status" value="1"/>
</dbReference>
<keyword evidence="4 6" id="KW-0378">Hydrolase</keyword>
<reference evidence="8 9" key="1">
    <citation type="submission" date="2020-12" db="EMBL/GenBank/DDBJ databases">
        <title>Oil enriched cultivation method for isolating marine PHA-producing bacteria.</title>
        <authorList>
            <person name="Zheng W."/>
            <person name="Yu S."/>
            <person name="Huang Y."/>
        </authorList>
    </citation>
    <scope>NUCLEOTIDE SEQUENCE [LARGE SCALE GENOMIC DNA]</scope>
    <source>
        <strain evidence="8 9">SN0-2</strain>
    </source>
</reference>
<comment type="caution">
    <text evidence="8">The sequence shown here is derived from an EMBL/GenBank/DDBJ whole genome shotgun (WGS) entry which is preliminary data.</text>
</comment>